<name>A0ABU0YRW9_9PROT</name>
<reference evidence="5" key="1">
    <citation type="submission" date="2023-08" db="EMBL/GenBank/DDBJ databases">
        <title>Rhodospirillaceae gen. nov., a novel taxon isolated from the Yangtze River Yuezi River estuary sludge.</title>
        <authorList>
            <person name="Ruan L."/>
        </authorList>
    </citation>
    <scope>NUCLEOTIDE SEQUENCE [LARGE SCALE GENOMIC DNA]</scope>
    <source>
        <strain evidence="5">R-7</strain>
    </source>
</reference>
<dbReference type="Pfam" id="PF03972">
    <property type="entry name" value="MmgE_PrpD_N"/>
    <property type="match status" value="1"/>
</dbReference>
<evidence type="ECO:0000259" key="3">
    <source>
        <dbReference type="Pfam" id="PF19305"/>
    </source>
</evidence>
<evidence type="ECO:0000313" key="4">
    <source>
        <dbReference type="EMBL" id="MDQ7249731.1"/>
    </source>
</evidence>
<dbReference type="EMBL" id="JAUYVI010000005">
    <property type="protein sequence ID" value="MDQ7249731.1"/>
    <property type="molecule type" value="Genomic_DNA"/>
</dbReference>
<dbReference type="Gene3D" id="3.30.1330.120">
    <property type="entry name" value="2-methylcitrate dehydratase PrpD"/>
    <property type="match status" value="1"/>
</dbReference>
<dbReference type="PANTHER" id="PTHR16943:SF8">
    <property type="entry name" value="2-METHYLCITRATE DEHYDRATASE"/>
    <property type="match status" value="1"/>
</dbReference>
<protein>
    <submittedName>
        <fullName evidence="4">MmgE/PrpD family protein</fullName>
    </submittedName>
</protein>
<organism evidence="4 5">
    <name type="scientific">Dongia sedimenti</name>
    <dbReference type="NCBI Taxonomy" id="3064282"/>
    <lineage>
        <taxon>Bacteria</taxon>
        <taxon>Pseudomonadati</taxon>
        <taxon>Pseudomonadota</taxon>
        <taxon>Alphaproteobacteria</taxon>
        <taxon>Rhodospirillales</taxon>
        <taxon>Dongiaceae</taxon>
        <taxon>Dongia</taxon>
    </lineage>
</organism>
<feature type="domain" description="MmgE/PrpD C-terminal" evidence="3">
    <location>
        <begin position="267"/>
        <end position="430"/>
    </location>
</feature>
<feature type="domain" description="MmgE/PrpD N-terminal" evidence="2">
    <location>
        <begin position="7"/>
        <end position="245"/>
    </location>
</feature>
<dbReference type="Proteomes" id="UP001230156">
    <property type="component" value="Unassembled WGS sequence"/>
</dbReference>
<keyword evidence="5" id="KW-1185">Reference proteome</keyword>
<accession>A0ABU0YRW9</accession>
<sequence>MAQSLARRIATAAAKTRFEDFSPETVAKLKLCLLDFFACAFEARDLPWSQRAAILAGRERGAATVLATGATATPGAAAFANGTAGHGLVREDMHAGSVSHLGVVVLPTLLALSERDTASGRDFITAAIAGYETGAKIGRALVTPDFARFFRPTGFTGPLAAAIAGSRLIAADADLAARALGFAANTTSGLNQWPHEGSDDMFFHPGFAARNALTAIELAELGAQASDGALDGPAGLLTAYLGGRTIPDITLFDGAPELLSVYNKPVPACNFAQTPCQAALSAVSGQPLPTDRIRQIRIAASYAAVHYPGCDYTGPFGSRLQAKMSIQFGVAAALRYGKVAEANYAKLDEPEVMRLAALVRLETDAGFTGAFPARQGSRVEIETTDGKLLSATLPDVVPATEAEIRARFRAAAEETVGAGRTKEIERLVNGLEAMPSVGALPRLAQRDAAPRAAAR</sequence>
<dbReference type="InterPro" id="IPR042183">
    <property type="entry name" value="MmgE/PrpD_sf_1"/>
</dbReference>
<comment type="similarity">
    <text evidence="1">Belongs to the PrpD family.</text>
</comment>
<evidence type="ECO:0000256" key="1">
    <source>
        <dbReference type="ARBA" id="ARBA00006174"/>
    </source>
</evidence>
<evidence type="ECO:0000313" key="5">
    <source>
        <dbReference type="Proteomes" id="UP001230156"/>
    </source>
</evidence>
<dbReference type="InterPro" id="IPR045336">
    <property type="entry name" value="MmgE_PrpD_N"/>
</dbReference>
<gene>
    <name evidence="4" type="ORF">Q8A70_18725</name>
</gene>
<comment type="caution">
    <text evidence="4">The sequence shown here is derived from an EMBL/GenBank/DDBJ whole genome shotgun (WGS) entry which is preliminary data.</text>
</comment>
<dbReference type="SUPFAM" id="SSF103378">
    <property type="entry name" value="2-methylcitrate dehydratase PrpD"/>
    <property type="match status" value="1"/>
</dbReference>
<dbReference type="Gene3D" id="1.10.4100.10">
    <property type="entry name" value="2-methylcitrate dehydratase PrpD"/>
    <property type="match status" value="1"/>
</dbReference>
<dbReference type="InterPro" id="IPR036148">
    <property type="entry name" value="MmgE/PrpD_sf"/>
</dbReference>
<proteinExistence type="inferred from homology"/>
<dbReference type="InterPro" id="IPR005656">
    <property type="entry name" value="MmgE_PrpD"/>
</dbReference>
<dbReference type="PANTHER" id="PTHR16943">
    <property type="entry name" value="2-METHYLCITRATE DEHYDRATASE-RELATED"/>
    <property type="match status" value="1"/>
</dbReference>
<dbReference type="Pfam" id="PF19305">
    <property type="entry name" value="MmgE_PrpD_C"/>
    <property type="match status" value="1"/>
</dbReference>
<dbReference type="RefSeq" id="WP_379958005.1">
    <property type="nucleotide sequence ID" value="NZ_JAUYVI010000005.1"/>
</dbReference>
<dbReference type="InterPro" id="IPR042188">
    <property type="entry name" value="MmgE/PrpD_sf_2"/>
</dbReference>
<evidence type="ECO:0000259" key="2">
    <source>
        <dbReference type="Pfam" id="PF03972"/>
    </source>
</evidence>
<dbReference type="InterPro" id="IPR045337">
    <property type="entry name" value="MmgE_PrpD_C"/>
</dbReference>